<gene>
    <name evidence="13" type="primary">LOC123430318</name>
</gene>
<keyword evidence="7" id="KW-0276">Fatty acid metabolism</keyword>
<comment type="similarity">
    <text evidence="2">Belongs to the NADH:flavin oxidoreductase/NADH oxidase family.</text>
</comment>
<keyword evidence="6" id="KW-0925">Oxylipin biosynthesis</keyword>
<evidence type="ECO:0000256" key="1">
    <source>
        <dbReference type="ARBA" id="ARBA00001917"/>
    </source>
</evidence>
<feature type="domain" description="NADH:flavin oxidoreductase/NADH oxidase N-terminal" evidence="12">
    <location>
        <begin position="6"/>
        <end position="337"/>
    </location>
</feature>
<evidence type="ECO:0000256" key="11">
    <source>
        <dbReference type="ARBA" id="ARBA00023160"/>
    </source>
</evidence>
<dbReference type="InterPro" id="IPR045247">
    <property type="entry name" value="Oye-like"/>
</dbReference>
<keyword evidence="11" id="KW-0275">Fatty acid biosynthesis</keyword>
<comment type="cofactor">
    <cofactor evidence="1">
        <name>FMN</name>
        <dbReference type="ChEBI" id="CHEBI:58210"/>
    </cofactor>
</comment>
<evidence type="ECO:0000313" key="14">
    <source>
        <dbReference type="Proteomes" id="UP000011116"/>
    </source>
</evidence>
<keyword evidence="4" id="KW-0285">Flavoprotein</keyword>
<dbReference type="KEGG" id="hvg:123430318"/>
<evidence type="ECO:0000256" key="7">
    <source>
        <dbReference type="ARBA" id="ARBA00022832"/>
    </source>
</evidence>
<sequence>MEPIPLMTPYQMGPFDLSHRVVLAPMTRSRSYGNLPQPHAVKYYAQRATEGGLLISEATGVSADAQGMSAIPHTPGIWTKEQVQAWKPIVDAVHAKGATFFCQIWHVGRASDMQQQPISSTDKPIERNPENYCMDFSTPRSLTEEEIPALIDQFRIAARNALEAGFDGVELHAANGYLMDQFMKDGVNDRADGYGGSLENRCRLALETVDVLVDQVGPYNVGVRLSPYSGCLGCRDSDPDELAVYMARELNRRDVLYLNVVEPEMTSEDDGGALGLVPHRLQAMRDTFDGTLMVGGGYGREEGNSAIAEEYADLVAYGRLFLANPDLPERFRRNSPLNKYDRATFYTDDPIVGYTDYPFLEDGGQTVQVVEGNGVIY</sequence>
<evidence type="ECO:0000256" key="8">
    <source>
        <dbReference type="ARBA" id="ARBA00022857"/>
    </source>
</evidence>
<dbReference type="GO" id="GO:0016491">
    <property type="term" value="F:oxidoreductase activity"/>
    <property type="evidence" value="ECO:0000318"/>
    <property type="project" value="GO_Central"/>
</dbReference>
<dbReference type="EnsemblPlants" id="HORVU.MOREX.r3.2HG0170590.1">
    <property type="protein sequence ID" value="HORVU.MOREX.r3.2HG0170590.1"/>
    <property type="gene ID" value="HORVU.MOREX.r3.2HG0170590"/>
</dbReference>
<evidence type="ECO:0000256" key="3">
    <source>
        <dbReference type="ARBA" id="ARBA00022516"/>
    </source>
</evidence>
<reference evidence="13" key="3">
    <citation type="submission" date="2022-01" db="UniProtKB">
        <authorList>
            <consortium name="EnsemblPlants"/>
        </authorList>
    </citation>
    <scope>IDENTIFICATION</scope>
    <source>
        <strain evidence="13">subsp. vulgare</strain>
    </source>
</reference>
<dbReference type="GO" id="GO:0031408">
    <property type="term" value="P:oxylipin biosynthetic process"/>
    <property type="evidence" value="ECO:0007669"/>
    <property type="project" value="UniProtKB-KW"/>
</dbReference>
<keyword evidence="14" id="KW-1185">Reference proteome</keyword>
<reference evidence="13" key="2">
    <citation type="submission" date="2020-10" db="EMBL/GenBank/DDBJ databases">
        <authorList>
            <person name="Scholz U."/>
            <person name="Mascher M."/>
            <person name="Fiebig A."/>
        </authorList>
    </citation>
    <scope>NUCLEOTIDE SEQUENCE [LARGE SCALE GENOMIC DNA]</scope>
    <source>
        <strain evidence="13">cv. Morex</strain>
    </source>
</reference>
<keyword evidence="8" id="KW-0521">NADP</keyword>
<dbReference type="FunFam" id="3.20.20.70:FF:000073">
    <property type="entry name" value="12-oxophytodienoate reductase 3"/>
    <property type="match status" value="1"/>
</dbReference>
<dbReference type="SUPFAM" id="SSF51395">
    <property type="entry name" value="FMN-linked oxidoreductases"/>
    <property type="match status" value="1"/>
</dbReference>
<dbReference type="GeneID" id="123430318"/>
<evidence type="ECO:0000256" key="9">
    <source>
        <dbReference type="ARBA" id="ARBA00023002"/>
    </source>
</evidence>
<dbReference type="AlphaFoldDB" id="A0A8I6WNV8"/>
<evidence type="ECO:0000259" key="12">
    <source>
        <dbReference type="Pfam" id="PF00724"/>
    </source>
</evidence>
<dbReference type="CDD" id="cd02933">
    <property type="entry name" value="OYE_like_FMN"/>
    <property type="match status" value="1"/>
</dbReference>
<accession>A0A8I6WNV8</accession>
<name>A0A8I6WNV8_HORVV</name>
<dbReference type="OMA" id="FPQPHAM"/>
<dbReference type="OrthoDB" id="276546at2759"/>
<dbReference type="SMR" id="A0A8I6WNV8"/>
<dbReference type="InterPro" id="IPR001155">
    <property type="entry name" value="OxRdtase_FMN_N"/>
</dbReference>
<evidence type="ECO:0000256" key="5">
    <source>
        <dbReference type="ARBA" id="ARBA00022643"/>
    </source>
</evidence>
<reference evidence="14" key="1">
    <citation type="journal article" date="2012" name="Nature">
        <title>A physical, genetic and functional sequence assembly of the barley genome.</title>
        <authorList>
            <consortium name="The International Barley Genome Sequencing Consortium"/>
            <person name="Mayer K.F."/>
            <person name="Waugh R."/>
            <person name="Brown J.W."/>
            <person name="Schulman A."/>
            <person name="Langridge P."/>
            <person name="Platzer M."/>
            <person name="Fincher G.B."/>
            <person name="Muehlbauer G.J."/>
            <person name="Sato K."/>
            <person name="Close T.J."/>
            <person name="Wise R.P."/>
            <person name="Stein N."/>
        </authorList>
    </citation>
    <scope>NUCLEOTIDE SEQUENCE [LARGE SCALE GENOMIC DNA]</scope>
    <source>
        <strain evidence="14">cv. Morex</strain>
    </source>
</reference>
<dbReference type="Gramene" id="HORVU.MOREX.r3.2HG0170590.1">
    <property type="protein sequence ID" value="HORVU.MOREX.r3.2HG0170590.1"/>
    <property type="gene ID" value="HORVU.MOREX.r3.2HG0170590"/>
</dbReference>
<evidence type="ECO:0000256" key="4">
    <source>
        <dbReference type="ARBA" id="ARBA00022630"/>
    </source>
</evidence>
<dbReference type="PANTHER" id="PTHR22893">
    <property type="entry name" value="NADH OXIDOREDUCTASE-RELATED"/>
    <property type="match status" value="1"/>
</dbReference>
<dbReference type="GO" id="GO:0010181">
    <property type="term" value="F:FMN binding"/>
    <property type="evidence" value="ECO:0007669"/>
    <property type="project" value="InterPro"/>
</dbReference>
<dbReference type="Gramene" id="HORVU.MOREX.r2.2HG0140870.1">
    <property type="protein sequence ID" value="HORVU.MOREX.r2.2HG0140870.1"/>
    <property type="gene ID" value="HORVU.MOREX.r2.2HG0140870"/>
</dbReference>
<keyword evidence="3" id="KW-0444">Lipid biosynthesis</keyword>
<dbReference type="RefSeq" id="XP_044970119.1">
    <property type="nucleotide sequence ID" value="XM_045114184.1"/>
</dbReference>
<dbReference type="PANTHER" id="PTHR22893:SF113">
    <property type="entry name" value="12-OXOPHYTODIENOATE REDUCTASE 13-RELATED"/>
    <property type="match status" value="1"/>
</dbReference>
<keyword evidence="9" id="KW-0560">Oxidoreductase</keyword>
<dbReference type="InterPro" id="IPR013785">
    <property type="entry name" value="Aldolase_TIM"/>
</dbReference>
<evidence type="ECO:0000256" key="2">
    <source>
        <dbReference type="ARBA" id="ARBA00005979"/>
    </source>
</evidence>
<keyword evidence="5" id="KW-0288">FMN</keyword>
<dbReference type="Gene3D" id="3.20.20.70">
    <property type="entry name" value="Aldolase class I"/>
    <property type="match status" value="1"/>
</dbReference>
<evidence type="ECO:0000256" key="10">
    <source>
        <dbReference type="ARBA" id="ARBA00023098"/>
    </source>
</evidence>
<proteinExistence type="inferred from homology"/>
<dbReference type="Proteomes" id="UP000011116">
    <property type="component" value="Chromosome 2H"/>
</dbReference>
<protein>
    <recommendedName>
        <fullName evidence="12">NADH:flavin oxidoreductase/NADH oxidase N-terminal domain-containing protein</fullName>
    </recommendedName>
</protein>
<keyword evidence="10" id="KW-0443">Lipid metabolism</keyword>
<dbReference type="GO" id="GO:0009695">
    <property type="term" value="P:jasmonic acid biosynthetic process"/>
    <property type="evidence" value="ECO:0007669"/>
    <property type="project" value="UniProtKB-ARBA"/>
</dbReference>
<dbReference type="Pfam" id="PF00724">
    <property type="entry name" value="Oxidored_FMN"/>
    <property type="match status" value="1"/>
</dbReference>
<organism evidence="13 14">
    <name type="scientific">Hordeum vulgare subsp. vulgare</name>
    <name type="common">Domesticated barley</name>
    <dbReference type="NCBI Taxonomy" id="112509"/>
    <lineage>
        <taxon>Eukaryota</taxon>
        <taxon>Viridiplantae</taxon>
        <taxon>Streptophyta</taxon>
        <taxon>Embryophyta</taxon>
        <taxon>Tracheophyta</taxon>
        <taxon>Spermatophyta</taxon>
        <taxon>Magnoliopsida</taxon>
        <taxon>Liliopsida</taxon>
        <taxon>Poales</taxon>
        <taxon>Poaceae</taxon>
        <taxon>BOP clade</taxon>
        <taxon>Pooideae</taxon>
        <taxon>Triticodae</taxon>
        <taxon>Triticeae</taxon>
        <taxon>Hordeinae</taxon>
        <taxon>Hordeum</taxon>
    </lineage>
</organism>
<evidence type="ECO:0000256" key="6">
    <source>
        <dbReference type="ARBA" id="ARBA00022767"/>
    </source>
</evidence>
<evidence type="ECO:0000313" key="13">
    <source>
        <dbReference type="EnsemblPlants" id="HORVU.MOREX.r3.2HG0170590.1"/>
    </source>
</evidence>